<proteinExistence type="predicted"/>
<feature type="region of interest" description="Disordered" evidence="1">
    <location>
        <begin position="143"/>
        <end position="163"/>
    </location>
</feature>
<dbReference type="Pfam" id="PF14206">
    <property type="entry name" value="Cys_rich_CPCC"/>
    <property type="match status" value="1"/>
</dbReference>
<dbReference type="AlphaFoldDB" id="A0AAW9R5X6"/>
<feature type="domain" description="Cysteine-rich CPCC" evidence="2">
    <location>
        <begin position="13"/>
        <end position="75"/>
    </location>
</feature>
<gene>
    <name evidence="3" type="ORF">WB794_13185</name>
</gene>
<dbReference type="InterPro" id="IPR025983">
    <property type="entry name" value="Cys_rich_CPCC"/>
</dbReference>
<sequence>MHRWEAPIRPNLTCPCCGYMTLRGYRGGYDCCDVCAWEDCPFQFSNPDIAGGANYYSLRVAQQNFLAYGCCEDGSTLGMARRPGRGDVKDPKWRLLPKRRGASSQPARLSLKATVRKFRHVSNNLRFFRWRVESRESYERASAKYEALKQGQARSDESSPVDQ</sequence>
<accession>A0AAW9R5X6</accession>
<evidence type="ECO:0000313" key="3">
    <source>
        <dbReference type="EMBL" id="MEJ1250620.1"/>
    </source>
</evidence>
<organism evidence="3 4">
    <name type="scientific">Denitratimonas tolerans</name>
    <dbReference type="NCBI Taxonomy" id="1338420"/>
    <lineage>
        <taxon>Bacteria</taxon>
        <taxon>Pseudomonadati</taxon>
        <taxon>Pseudomonadota</taxon>
        <taxon>Gammaproteobacteria</taxon>
        <taxon>Lysobacterales</taxon>
        <taxon>Lysobacteraceae</taxon>
        <taxon>Denitratimonas</taxon>
    </lineage>
</organism>
<evidence type="ECO:0000313" key="4">
    <source>
        <dbReference type="Proteomes" id="UP001364472"/>
    </source>
</evidence>
<dbReference type="EMBL" id="JBBDHC010000027">
    <property type="protein sequence ID" value="MEJ1250620.1"/>
    <property type="molecule type" value="Genomic_DNA"/>
</dbReference>
<comment type="caution">
    <text evidence="3">The sequence shown here is derived from an EMBL/GenBank/DDBJ whole genome shotgun (WGS) entry which is preliminary data.</text>
</comment>
<reference evidence="3 4" key="1">
    <citation type="journal article" date="2016" name="Antonie Van Leeuwenhoek">
        <title>Denitratimonas tolerans gen. nov., sp. nov., a denitrifying bacterium isolated from a bioreactor for tannery wastewater treatment.</title>
        <authorList>
            <person name="Han S.I."/>
            <person name="Kim J.O."/>
            <person name="Lee Y.R."/>
            <person name="Ekpeghere K.I."/>
            <person name="Koh S.C."/>
            <person name="Whang K.S."/>
        </authorList>
    </citation>
    <scope>NUCLEOTIDE SEQUENCE [LARGE SCALE GENOMIC DNA]</scope>
    <source>
        <strain evidence="3 4">KACC 17565</strain>
    </source>
</reference>
<evidence type="ECO:0000259" key="2">
    <source>
        <dbReference type="Pfam" id="PF14206"/>
    </source>
</evidence>
<name>A0AAW9R5X6_9GAMM</name>
<keyword evidence="4" id="KW-1185">Reference proteome</keyword>
<dbReference type="Proteomes" id="UP001364472">
    <property type="component" value="Unassembled WGS sequence"/>
</dbReference>
<evidence type="ECO:0000256" key="1">
    <source>
        <dbReference type="SAM" id="MobiDB-lite"/>
    </source>
</evidence>
<protein>
    <submittedName>
        <fullName evidence="3">CPCC family cysteine-rich protein</fullName>
    </submittedName>
</protein>
<dbReference type="RefSeq" id="WP_337336321.1">
    <property type="nucleotide sequence ID" value="NZ_JBBDHC010000027.1"/>
</dbReference>